<dbReference type="Proteomes" id="UP000886998">
    <property type="component" value="Unassembled WGS sequence"/>
</dbReference>
<accession>A0A8X6MA54</accession>
<keyword evidence="2" id="KW-1185">Reference proteome</keyword>
<proteinExistence type="predicted"/>
<evidence type="ECO:0000313" key="2">
    <source>
        <dbReference type="Proteomes" id="UP000886998"/>
    </source>
</evidence>
<gene>
    <name evidence="1" type="primary">ZBED5_74</name>
    <name evidence="1" type="ORF">TNIN_133631</name>
</gene>
<comment type="caution">
    <text evidence="1">The sequence shown here is derived from an EMBL/GenBank/DDBJ whole genome shotgun (WGS) entry which is preliminary data.</text>
</comment>
<dbReference type="OrthoDB" id="10446169at2759"/>
<dbReference type="EMBL" id="BMAV01024748">
    <property type="protein sequence ID" value="GFS35786.1"/>
    <property type="molecule type" value="Genomic_DNA"/>
</dbReference>
<reference evidence="1" key="1">
    <citation type="submission" date="2020-08" db="EMBL/GenBank/DDBJ databases">
        <title>Multicomponent nature underlies the extraordinary mechanical properties of spider dragline silk.</title>
        <authorList>
            <person name="Kono N."/>
            <person name="Nakamura H."/>
            <person name="Mori M."/>
            <person name="Yoshida Y."/>
            <person name="Ohtoshi R."/>
            <person name="Malay A.D."/>
            <person name="Moran D.A.P."/>
            <person name="Tomita M."/>
            <person name="Numata K."/>
            <person name="Arakawa K."/>
        </authorList>
    </citation>
    <scope>NUCLEOTIDE SEQUENCE</scope>
</reference>
<dbReference type="AlphaFoldDB" id="A0A8X6MA54"/>
<protein>
    <submittedName>
        <fullName evidence="1">Zinc finger BED domain-containing protein 5</fullName>
    </submittedName>
</protein>
<evidence type="ECO:0000313" key="1">
    <source>
        <dbReference type="EMBL" id="GFS35786.1"/>
    </source>
</evidence>
<organism evidence="1 2">
    <name type="scientific">Trichonephila inaurata madagascariensis</name>
    <dbReference type="NCBI Taxonomy" id="2747483"/>
    <lineage>
        <taxon>Eukaryota</taxon>
        <taxon>Metazoa</taxon>
        <taxon>Ecdysozoa</taxon>
        <taxon>Arthropoda</taxon>
        <taxon>Chelicerata</taxon>
        <taxon>Arachnida</taxon>
        <taxon>Araneae</taxon>
        <taxon>Araneomorphae</taxon>
        <taxon>Entelegynae</taxon>
        <taxon>Araneoidea</taxon>
        <taxon>Nephilidae</taxon>
        <taxon>Trichonephila</taxon>
        <taxon>Trichonephila inaurata</taxon>
    </lineage>
</organism>
<name>A0A8X6MA54_9ARAC</name>
<sequence>MPVPKSYCLIFHIYHLPILDRWYQRKDINMILVSCRLDLPVLVTRRLQIRKVIYWISAVKKNNFERFQTLIDFLEESEVDLDIEISEGTKTYVSSIQQSLSDYFPILEYQDNYNGHKILSK</sequence>